<dbReference type="Proteomes" id="UP000652761">
    <property type="component" value="Unassembled WGS sequence"/>
</dbReference>
<proteinExistence type="predicted"/>
<keyword evidence="4" id="KW-1185">Reference proteome</keyword>
<dbReference type="PROSITE" id="PS51742">
    <property type="entry name" value="PPC"/>
    <property type="match status" value="1"/>
</dbReference>
<feature type="region of interest" description="Disordered" evidence="1">
    <location>
        <begin position="30"/>
        <end position="87"/>
    </location>
</feature>
<accession>A0A843TJ33</accession>
<name>A0A843TJ33_COLES</name>
<feature type="compositionally biased region" description="Polar residues" evidence="1">
    <location>
        <begin position="50"/>
        <end position="60"/>
    </location>
</feature>
<dbReference type="OrthoDB" id="782346at2759"/>
<organism evidence="3 4">
    <name type="scientific">Colocasia esculenta</name>
    <name type="common">Wild taro</name>
    <name type="synonym">Arum esculentum</name>
    <dbReference type="NCBI Taxonomy" id="4460"/>
    <lineage>
        <taxon>Eukaryota</taxon>
        <taxon>Viridiplantae</taxon>
        <taxon>Streptophyta</taxon>
        <taxon>Embryophyta</taxon>
        <taxon>Tracheophyta</taxon>
        <taxon>Spermatophyta</taxon>
        <taxon>Magnoliopsida</taxon>
        <taxon>Liliopsida</taxon>
        <taxon>Araceae</taxon>
        <taxon>Aroideae</taxon>
        <taxon>Colocasieae</taxon>
        <taxon>Colocasia</taxon>
    </lineage>
</organism>
<dbReference type="GO" id="GO:0003680">
    <property type="term" value="F:minor groove of adenine-thymine-rich DNA binding"/>
    <property type="evidence" value="ECO:0007669"/>
    <property type="project" value="InterPro"/>
</dbReference>
<dbReference type="InterPro" id="IPR005175">
    <property type="entry name" value="PPC_dom"/>
</dbReference>
<feature type="domain" description="PPC" evidence="2">
    <location>
        <begin position="88"/>
        <end position="251"/>
    </location>
</feature>
<dbReference type="Pfam" id="PF03479">
    <property type="entry name" value="PCC"/>
    <property type="match status" value="1"/>
</dbReference>
<dbReference type="AlphaFoldDB" id="A0A843TJ33"/>
<dbReference type="Gene3D" id="3.30.1330.80">
    <property type="entry name" value="Hypothetical protein, similar to alpha- acetolactate decarboxylase, domain 2"/>
    <property type="match status" value="1"/>
</dbReference>
<evidence type="ECO:0000313" key="3">
    <source>
        <dbReference type="EMBL" id="MQL72432.1"/>
    </source>
</evidence>
<sequence>MMDCGGAASITTLLHRAESDDEEADGIFCTGQREGSAGQDGLAATGGSGNATPASGSSTAVVLRRPRGRPPGSKNKPKPPVVITRDSDQAMRPVVLELSPGADVLECVAGFARQRCVGVSVLSASGAVANVTLRHPALHTSTLTLHGRFDMLSLAGTFLPIPTPSGANSTAIAAAPLAFSSSSSLSIVASAVKSAFTVSLVGSQGQVIGGTVAGTLVAAGPVVLMLASFASPEFHRLPRLPCEVDEEAKPAIMASEQQLQAGSSSVLLHNTAGGGSDVIPWRLPPEVLHWSERGPAPHIRHHLHHHC</sequence>
<protein>
    <recommendedName>
        <fullName evidence="2">PPC domain-containing protein</fullName>
    </recommendedName>
</protein>
<dbReference type="InterPro" id="IPR014476">
    <property type="entry name" value="AHL15-29"/>
</dbReference>
<evidence type="ECO:0000259" key="2">
    <source>
        <dbReference type="PROSITE" id="PS51742"/>
    </source>
</evidence>
<dbReference type="GO" id="GO:0003700">
    <property type="term" value="F:DNA-binding transcription factor activity"/>
    <property type="evidence" value="ECO:0007669"/>
    <property type="project" value="TreeGrafter"/>
</dbReference>
<evidence type="ECO:0000256" key="1">
    <source>
        <dbReference type="SAM" id="MobiDB-lite"/>
    </source>
</evidence>
<reference evidence="3" key="1">
    <citation type="submission" date="2017-07" db="EMBL/GenBank/DDBJ databases">
        <title>Taro Niue Genome Assembly and Annotation.</title>
        <authorList>
            <person name="Atibalentja N."/>
            <person name="Keating K."/>
            <person name="Fields C.J."/>
        </authorList>
    </citation>
    <scope>NUCLEOTIDE SEQUENCE</scope>
    <source>
        <strain evidence="3">Niue_2</strain>
        <tissue evidence="3">Leaf</tissue>
    </source>
</reference>
<dbReference type="CDD" id="cd11378">
    <property type="entry name" value="DUF296"/>
    <property type="match status" value="1"/>
</dbReference>
<dbReference type="EMBL" id="NMUH01000129">
    <property type="protein sequence ID" value="MQL72432.1"/>
    <property type="molecule type" value="Genomic_DNA"/>
</dbReference>
<evidence type="ECO:0000313" key="4">
    <source>
        <dbReference type="Proteomes" id="UP000652761"/>
    </source>
</evidence>
<gene>
    <name evidence="3" type="ORF">Taro_004776</name>
</gene>
<dbReference type="GO" id="GO:0005634">
    <property type="term" value="C:nucleus"/>
    <property type="evidence" value="ECO:0007669"/>
    <property type="project" value="TreeGrafter"/>
</dbReference>
<dbReference type="PANTHER" id="PTHR31100:SF63">
    <property type="entry name" value="AT-HOOK MOTIF NUCLEAR-LOCALIZED PROTEIN"/>
    <property type="match status" value="1"/>
</dbReference>
<dbReference type="PANTHER" id="PTHR31100">
    <property type="entry name" value="AT-HOOK MOTIF NUCLEAR-LOCALIZED PROTEIN 15"/>
    <property type="match status" value="1"/>
</dbReference>
<comment type="caution">
    <text evidence="3">The sequence shown here is derived from an EMBL/GenBank/DDBJ whole genome shotgun (WGS) entry which is preliminary data.</text>
</comment>
<dbReference type="SUPFAM" id="SSF117856">
    <property type="entry name" value="AF0104/ALDC/Ptd012-like"/>
    <property type="match status" value="1"/>
</dbReference>